<dbReference type="EMBL" id="CADCVE010000064">
    <property type="protein sequence ID" value="CAA9458323.1"/>
    <property type="molecule type" value="Genomic_DNA"/>
</dbReference>
<accession>A0A6J4QXN0</accession>
<name>A0A6J4QXN0_9ACTN</name>
<sequence>EDKQGREQANKDHRQGRELRRGHQRGHRRERREGRPLRNARLQPPASHTEARI</sequence>
<feature type="compositionally biased region" description="Basic and acidic residues" evidence="1">
    <location>
        <begin position="1"/>
        <end position="21"/>
    </location>
</feature>
<proteinExistence type="predicted"/>
<evidence type="ECO:0000313" key="2">
    <source>
        <dbReference type="EMBL" id="CAA9458323.1"/>
    </source>
</evidence>
<gene>
    <name evidence="2" type="ORF">AVDCRST_MAG28-2827</name>
</gene>
<feature type="non-terminal residue" evidence="2">
    <location>
        <position position="1"/>
    </location>
</feature>
<organism evidence="2">
    <name type="scientific">uncultured Rubrobacteraceae bacterium</name>
    <dbReference type="NCBI Taxonomy" id="349277"/>
    <lineage>
        <taxon>Bacteria</taxon>
        <taxon>Bacillati</taxon>
        <taxon>Actinomycetota</taxon>
        <taxon>Rubrobacteria</taxon>
        <taxon>Rubrobacterales</taxon>
        <taxon>Rubrobacteraceae</taxon>
        <taxon>environmental samples</taxon>
    </lineage>
</organism>
<feature type="region of interest" description="Disordered" evidence="1">
    <location>
        <begin position="1"/>
        <end position="53"/>
    </location>
</feature>
<reference evidence="2" key="1">
    <citation type="submission" date="2020-02" db="EMBL/GenBank/DDBJ databases">
        <authorList>
            <person name="Meier V. D."/>
        </authorList>
    </citation>
    <scope>NUCLEOTIDE SEQUENCE</scope>
    <source>
        <strain evidence="2">AVDCRST_MAG28</strain>
    </source>
</reference>
<evidence type="ECO:0000256" key="1">
    <source>
        <dbReference type="SAM" id="MobiDB-lite"/>
    </source>
</evidence>
<protein>
    <submittedName>
        <fullName evidence="2">Uncharacterized protein</fullName>
    </submittedName>
</protein>
<feature type="non-terminal residue" evidence="2">
    <location>
        <position position="53"/>
    </location>
</feature>
<dbReference type="AlphaFoldDB" id="A0A6J4QXN0"/>